<name>A0AAD1VQ13_PELCU</name>
<keyword evidence="3" id="KW-1185">Reference proteome</keyword>
<evidence type="ECO:0000313" key="2">
    <source>
        <dbReference type="EMBL" id="CAH2245434.1"/>
    </source>
</evidence>
<keyword evidence="1" id="KW-0732">Signal</keyword>
<accession>A0AAD1VQ13</accession>
<gene>
    <name evidence="2" type="ORF">PECUL_23A027132</name>
</gene>
<organism evidence="2 3">
    <name type="scientific">Pelobates cultripes</name>
    <name type="common">Western spadefoot toad</name>
    <dbReference type="NCBI Taxonomy" id="61616"/>
    <lineage>
        <taxon>Eukaryota</taxon>
        <taxon>Metazoa</taxon>
        <taxon>Chordata</taxon>
        <taxon>Craniata</taxon>
        <taxon>Vertebrata</taxon>
        <taxon>Euteleostomi</taxon>
        <taxon>Amphibia</taxon>
        <taxon>Batrachia</taxon>
        <taxon>Anura</taxon>
        <taxon>Pelobatoidea</taxon>
        <taxon>Pelobatidae</taxon>
        <taxon>Pelobates</taxon>
    </lineage>
</organism>
<proteinExistence type="predicted"/>
<evidence type="ECO:0000256" key="1">
    <source>
        <dbReference type="SAM" id="SignalP"/>
    </source>
</evidence>
<feature type="signal peptide" evidence="1">
    <location>
        <begin position="1"/>
        <end position="23"/>
    </location>
</feature>
<protein>
    <submittedName>
        <fullName evidence="2">Uncharacterized protein</fullName>
    </submittedName>
</protein>
<evidence type="ECO:0000313" key="3">
    <source>
        <dbReference type="Proteomes" id="UP001295444"/>
    </source>
</evidence>
<reference evidence="2" key="1">
    <citation type="submission" date="2022-03" db="EMBL/GenBank/DDBJ databases">
        <authorList>
            <person name="Alioto T."/>
            <person name="Alioto T."/>
            <person name="Gomez Garrido J."/>
        </authorList>
    </citation>
    <scope>NUCLEOTIDE SEQUENCE</scope>
</reference>
<dbReference type="EMBL" id="OW240913">
    <property type="protein sequence ID" value="CAH2245434.1"/>
    <property type="molecule type" value="Genomic_DNA"/>
</dbReference>
<dbReference type="Proteomes" id="UP001295444">
    <property type="component" value="Chromosome 02"/>
</dbReference>
<feature type="chain" id="PRO_5042046864" evidence="1">
    <location>
        <begin position="24"/>
        <end position="243"/>
    </location>
</feature>
<sequence length="243" mass="28213">MKFQVWKFPVLCLLFCYWSSTSTVTGFTTDQLKRITDYVKETYGIKKQYAYVITFDKTECEQLTDQNIKDALKNDKANDVRNKVLSHTSEIYEGSRMVMASYKELGNNQREHSEHRLLYPAPDSTVSPVENLLNKAPTECAIFFTLNSPCQAYCTKPNGPYEIVSKLDQFSKINNRAFVYDQVYNDKICFAKCMESVDKKMPVYRCDKTCFECFTNGKFNLVCLNSSYQTYQIESSQTEKNNF</sequence>
<dbReference type="AlphaFoldDB" id="A0AAD1VQ13"/>
<dbReference type="Pfam" id="PF18745">
    <property type="entry name" value="SNAD2"/>
    <property type="match status" value="1"/>
</dbReference>